<sequence length="193" mass="21536">MFRTLRAGLLIVVGGVAIGSCISPPDFPETPSIEFKELIVKRQPSNGSIPVDSVIVTVSFKDGDGDLGLTEEEYNNDPYKRLNSDGTLNLNHWNYYFKLFVKAPGDTEFRPYTITPDLLVLKPEDYYGQFPHLEPPNIDKKAPLQGDLRFSQAFTLGSPFYPGQEVRFEVTIKDRALNTSNTVTTSSFVVAPQ</sequence>
<evidence type="ECO:0000313" key="2">
    <source>
        <dbReference type="Proteomes" id="UP000515489"/>
    </source>
</evidence>
<dbReference type="RefSeq" id="WP_185886893.1">
    <property type="nucleotide sequence ID" value="NZ_CP060202.1"/>
</dbReference>
<keyword evidence="2" id="KW-1185">Reference proteome</keyword>
<accession>A0A7G7W3L9</accession>
<dbReference type="KEGG" id="hsk:H4317_12300"/>
<dbReference type="Proteomes" id="UP000515489">
    <property type="component" value="Chromosome"/>
</dbReference>
<evidence type="ECO:0000313" key="1">
    <source>
        <dbReference type="EMBL" id="QNH60962.1"/>
    </source>
</evidence>
<organism evidence="1 2">
    <name type="scientific">Hymenobacter sediminicola</name>
    <dbReference type="NCBI Taxonomy" id="2761579"/>
    <lineage>
        <taxon>Bacteria</taxon>
        <taxon>Pseudomonadati</taxon>
        <taxon>Bacteroidota</taxon>
        <taxon>Cytophagia</taxon>
        <taxon>Cytophagales</taxon>
        <taxon>Hymenobacteraceae</taxon>
        <taxon>Hymenobacter</taxon>
    </lineage>
</organism>
<name>A0A7G7W3L9_9BACT</name>
<dbReference type="AlphaFoldDB" id="A0A7G7W3L9"/>
<dbReference type="EMBL" id="CP060202">
    <property type="protein sequence ID" value="QNH60962.1"/>
    <property type="molecule type" value="Genomic_DNA"/>
</dbReference>
<reference evidence="1 2" key="1">
    <citation type="submission" date="2020-08" db="EMBL/GenBank/DDBJ databases">
        <title>Hymenobacter sp. S2-20-2 genome sequencing.</title>
        <authorList>
            <person name="Jin L."/>
        </authorList>
    </citation>
    <scope>NUCLEOTIDE SEQUENCE [LARGE SCALE GENOMIC DNA]</scope>
    <source>
        <strain evidence="1 2">S2-20-2</strain>
    </source>
</reference>
<proteinExistence type="predicted"/>
<gene>
    <name evidence="1" type="ORF">H4317_12300</name>
</gene>
<dbReference type="PROSITE" id="PS51257">
    <property type="entry name" value="PROKAR_LIPOPROTEIN"/>
    <property type="match status" value="1"/>
</dbReference>
<protein>
    <submittedName>
        <fullName evidence="1">Uncharacterized protein</fullName>
    </submittedName>
</protein>